<dbReference type="InterPro" id="IPR029751">
    <property type="entry name" value="Ribosomal_L25_dom"/>
</dbReference>
<dbReference type="HAMAP" id="MF_01334">
    <property type="entry name" value="Ribosomal_bL25_CTC"/>
    <property type="match status" value="1"/>
</dbReference>
<dbReference type="PANTHER" id="PTHR33284:SF1">
    <property type="entry name" value="RIBOSOMAL PROTEIN L25_GLN-TRNA SYNTHETASE, ANTI-CODON-BINDING DOMAIN-CONTAINING PROTEIN"/>
    <property type="match status" value="1"/>
</dbReference>
<evidence type="ECO:0000256" key="2">
    <source>
        <dbReference type="ARBA" id="ARBA00022884"/>
    </source>
</evidence>
<dbReference type="InterPro" id="IPR001021">
    <property type="entry name" value="Ribosomal_bL25_long"/>
</dbReference>
<name>A0A0G1EUR8_9BACT</name>
<dbReference type="Proteomes" id="UP000034050">
    <property type="component" value="Unassembled WGS sequence"/>
</dbReference>
<evidence type="ECO:0000259" key="8">
    <source>
        <dbReference type="Pfam" id="PF14693"/>
    </source>
</evidence>
<dbReference type="NCBIfam" id="TIGR00731">
    <property type="entry name" value="bL25_bact_ctc"/>
    <property type="match status" value="1"/>
</dbReference>
<reference evidence="9 10" key="1">
    <citation type="journal article" date="2015" name="Nature">
        <title>rRNA introns, odd ribosomes, and small enigmatic genomes across a large radiation of phyla.</title>
        <authorList>
            <person name="Brown C.T."/>
            <person name="Hug L.A."/>
            <person name="Thomas B.C."/>
            <person name="Sharon I."/>
            <person name="Castelle C.J."/>
            <person name="Singh A."/>
            <person name="Wilkins M.J."/>
            <person name="Williams K.H."/>
            <person name="Banfield J.F."/>
        </authorList>
    </citation>
    <scope>NUCLEOTIDE SEQUENCE [LARGE SCALE GENOMIC DNA]</scope>
</reference>
<feature type="domain" description="Large ribosomal subunit protein bL25 L25" evidence="7">
    <location>
        <begin position="6"/>
        <end position="91"/>
    </location>
</feature>
<dbReference type="SUPFAM" id="SSF50715">
    <property type="entry name" value="Ribosomal protein L25-like"/>
    <property type="match status" value="1"/>
</dbReference>
<dbReference type="GO" id="GO:0008097">
    <property type="term" value="F:5S rRNA binding"/>
    <property type="evidence" value="ECO:0007669"/>
    <property type="project" value="InterPro"/>
</dbReference>
<keyword evidence="1 5" id="KW-0699">rRNA-binding</keyword>
<dbReference type="Gene3D" id="2.170.120.20">
    <property type="entry name" value="Ribosomal protein L25, beta domain"/>
    <property type="match status" value="1"/>
</dbReference>
<dbReference type="Pfam" id="PF14693">
    <property type="entry name" value="Ribosomal_TL5_C"/>
    <property type="match status" value="1"/>
</dbReference>
<keyword evidence="2 5" id="KW-0694">RNA-binding</keyword>
<protein>
    <recommendedName>
        <fullName evidence="5">Large ribosomal subunit protein bL25</fullName>
    </recommendedName>
    <alternativeName>
        <fullName evidence="5">General stress protein CTC</fullName>
    </alternativeName>
</protein>
<keyword evidence="3 5" id="KW-0689">Ribosomal protein</keyword>
<dbReference type="InterPro" id="IPR037121">
    <property type="entry name" value="Ribosomal_bL25_C"/>
</dbReference>
<dbReference type="EMBL" id="LCFD01000007">
    <property type="protein sequence ID" value="KKS86771.1"/>
    <property type="molecule type" value="Genomic_DNA"/>
</dbReference>
<comment type="similarity">
    <text evidence="5">Belongs to the bacterial ribosomal protein bL25 family. CTC subfamily.</text>
</comment>
<dbReference type="CDD" id="cd00495">
    <property type="entry name" value="Ribosomal_L25_TL5_CTC"/>
    <property type="match status" value="1"/>
</dbReference>
<evidence type="ECO:0000256" key="3">
    <source>
        <dbReference type="ARBA" id="ARBA00022980"/>
    </source>
</evidence>
<dbReference type="InterPro" id="IPR020056">
    <property type="entry name" value="Rbsml_bL25/Gln-tRNA_synth_N"/>
</dbReference>
<evidence type="ECO:0000256" key="4">
    <source>
        <dbReference type="ARBA" id="ARBA00023274"/>
    </source>
</evidence>
<dbReference type="STRING" id="1618446.UV61_C0007G0029"/>
<proteinExistence type="inferred from homology"/>
<dbReference type="GO" id="GO:0022625">
    <property type="term" value="C:cytosolic large ribosomal subunit"/>
    <property type="evidence" value="ECO:0007669"/>
    <property type="project" value="TreeGrafter"/>
</dbReference>
<evidence type="ECO:0000259" key="7">
    <source>
        <dbReference type="Pfam" id="PF01386"/>
    </source>
</evidence>
<comment type="function">
    <text evidence="5">This is one of the proteins that binds to the 5S RNA in the ribosome where it forms part of the central protuberance.</text>
</comment>
<feature type="domain" description="Large ribosomal subunit protein bL25 beta" evidence="8">
    <location>
        <begin position="99"/>
        <end position="180"/>
    </location>
</feature>
<evidence type="ECO:0000313" key="10">
    <source>
        <dbReference type="Proteomes" id="UP000034050"/>
    </source>
</evidence>
<comment type="caution">
    <text evidence="9">The sequence shown here is derived from an EMBL/GenBank/DDBJ whole genome shotgun (WGS) entry which is preliminary data.</text>
</comment>
<evidence type="ECO:0000313" key="9">
    <source>
        <dbReference type="EMBL" id="KKS86771.1"/>
    </source>
</evidence>
<comment type="subunit">
    <text evidence="5">Part of the 50S ribosomal subunit; part of the 5S rRNA/L5/L18/L25 subcomplex. Contacts the 5S rRNA. Binds to the 5S rRNA independently of L5 and L18.</text>
</comment>
<accession>A0A0G1EUR8</accession>
<sequence length="239" mass="25213">MKQIPLTASKRTLVGRKVKQLRQLGRLPANIYGNQVPSVAVEVNLKDFTAVFKQVGETGLVELTVDNEKRPVLIKNVQIHPATQAPLHVEFYQVDLKQKVKAKVPVELTGQAPAVDQKLGVLLTLLDEIEVETLPADLPEKLTVDVGKLAQVGNTIKVKDVSLPTGVTAITLPGAEVVKIGELVTKEAQAQAEAEAAAKAQAQAETAAAAPTAVAPGATPQAATPTAETPKTPPAKTEK</sequence>
<feature type="compositionally biased region" description="Low complexity" evidence="6">
    <location>
        <begin position="192"/>
        <end position="230"/>
    </location>
</feature>
<gene>
    <name evidence="5" type="primary">rplY</name>
    <name evidence="5" type="synonym">ctc</name>
    <name evidence="9" type="ORF">UV61_C0007G0029</name>
</gene>
<dbReference type="Pfam" id="PF01386">
    <property type="entry name" value="Ribosomal_L25p"/>
    <property type="match status" value="1"/>
</dbReference>
<keyword evidence="4 5" id="KW-0687">Ribonucleoprotein</keyword>
<dbReference type="Gene3D" id="2.40.240.10">
    <property type="entry name" value="Ribosomal Protein L25, Chain P"/>
    <property type="match status" value="1"/>
</dbReference>
<evidence type="ECO:0000256" key="5">
    <source>
        <dbReference type="HAMAP-Rule" id="MF_01334"/>
    </source>
</evidence>
<dbReference type="GO" id="GO:0006412">
    <property type="term" value="P:translation"/>
    <property type="evidence" value="ECO:0007669"/>
    <property type="project" value="UniProtKB-UniRule"/>
</dbReference>
<dbReference type="GO" id="GO:0003735">
    <property type="term" value="F:structural constituent of ribosome"/>
    <property type="evidence" value="ECO:0007669"/>
    <property type="project" value="InterPro"/>
</dbReference>
<dbReference type="InterPro" id="IPR011035">
    <property type="entry name" value="Ribosomal_bL25/Gln-tRNA_synth"/>
</dbReference>
<dbReference type="AlphaFoldDB" id="A0A0G1EUR8"/>
<evidence type="ECO:0000256" key="6">
    <source>
        <dbReference type="SAM" id="MobiDB-lite"/>
    </source>
</evidence>
<dbReference type="InterPro" id="IPR020930">
    <property type="entry name" value="Ribosomal_uL5_bac-type"/>
</dbReference>
<organism evidence="9 10">
    <name type="scientific">Candidatus Gottesmanbacteria bacterium GW2011_GWB1_43_11</name>
    <dbReference type="NCBI Taxonomy" id="1618446"/>
    <lineage>
        <taxon>Bacteria</taxon>
        <taxon>Candidatus Gottesmaniibacteriota</taxon>
    </lineage>
</organism>
<evidence type="ECO:0000256" key="1">
    <source>
        <dbReference type="ARBA" id="ARBA00022730"/>
    </source>
</evidence>
<dbReference type="InterPro" id="IPR020057">
    <property type="entry name" value="Ribosomal_bL25_b-dom"/>
</dbReference>
<dbReference type="PANTHER" id="PTHR33284">
    <property type="entry name" value="RIBOSOMAL PROTEIN L25/GLN-TRNA SYNTHETASE, ANTI-CODON-BINDING DOMAIN-CONTAINING PROTEIN"/>
    <property type="match status" value="1"/>
</dbReference>
<feature type="region of interest" description="Disordered" evidence="6">
    <location>
        <begin position="192"/>
        <end position="239"/>
    </location>
</feature>